<comment type="caution">
    <text evidence="2">The sequence shown here is derived from an EMBL/GenBank/DDBJ whole genome shotgun (WGS) entry which is preliminary data.</text>
</comment>
<organism evidence="2 3">
    <name type="scientific">Gymnopilus dilepis</name>
    <dbReference type="NCBI Taxonomy" id="231916"/>
    <lineage>
        <taxon>Eukaryota</taxon>
        <taxon>Fungi</taxon>
        <taxon>Dikarya</taxon>
        <taxon>Basidiomycota</taxon>
        <taxon>Agaricomycotina</taxon>
        <taxon>Agaricomycetes</taxon>
        <taxon>Agaricomycetidae</taxon>
        <taxon>Agaricales</taxon>
        <taxon>Agaricineae</taxon>
        <taxon>Hymenogastraceae</taxon>
        <taxon>Gymnopilus</taxon>
    </lineage>
</organism>
<dbReference type="AlphaFoldDB" id="A0A409WNA4"/>
<evidence type="ECO:0000256" key="1">
    <source>
        <dbReference type="SAM" id="MobiDB-lite"/>
    </source>
</evidence>
<protein>
    <submittedName>
        <fullName evidence="2">Uncharacterized protein</fullName>
    </submittedName>
</protein>
<dbReference type="InParanoid" id="A0A409WNA4"/>
<evidence type="ECO:0000313" key="3">
    <source>
        <dbReference type="Proteomes" id="UP000284706"/>
    </source>
</evidence>
<dbReference type="EMBL" id="NHYE01004978">
    <property type="protein sequence ID" value="PPQ79970.1"/>
    <property type="molecule type" value="Genomic_DNA"/>
</dbReference>
<accession>A0A409WNA4</accession>
<proteinExistence type="predicted"/>
<dbReference type="Proteomes" id="UP000284706">
    <property type="component" value="Unassembled WGS sequence"/>
</dbReference>
<name>A0A409WNA4_9AGAR</name>
<reference evidence="2 3" key="1">
    <citation type="journal article" date="2018" name="Evol. Lett.">
        <title>Horizontal gene cluster transfer increased hallucinogenic mushroom diversity.</title>
        <authorList>
            <person name="Reynolds H.T."/>
            <person name="Vijayakumar V."/>
            <person name="Gluck-Thaler E."/>
            <person name="Korotkin H.B."/>
            <person name="Matheny P.B."/>
            <person name="Slot J.C."/>
        </authorList>
    </citation>
    <scope>NUCLEOTIDE SEQUENCE [LARGE SCALE GENOMIC DNA]</scope>
    <source>
        <strain evidence="2 3">SRW20</strain>
    </source>
</reference>
<sequence>MQPSLDQLQLKPEALVGYSKAKSREDRVRAIAAALEGSCQPAIAPLLKEIEVQRDAGVHKAKRNVSVQAGSFPVSVFKRKAADEDQTDNSHLDHSTKRAQLEDHSPDTKILLADIKEDMKKLLIIIENDIQVRKVRDAAFDNHPQGFVEALGDVLGVGGSDAELG</sequence>
<gene>
    <name evidence="2" type="ORF">CVT26_004415</name>
</gene>
<feature type="region of interest" description="Disordered" evidence="1">
    <location>
        <begin position="82"/>
        <end position="103"/>
    </location>
</feature>
<keyword evidence="3" id="KW-1185">Reference proteome</keyword>
<evidence type="ECO:0000313" key="2">
    <source>
        <dbReference type="EMBL" id="PPQ79970.1"/>
    </source>
</evidence>